<evidence type="ECO:0000313" key="8">
    <source>
        <dbReference type="EMBL" id="GLX68288.1"/>
    </source>
</evidence>
<dbReference type="InterPro" id="IPR004839">
    <property type="entry name" value="Aminotransferase_I/II_large"/>
</dbReference>
<dbReference type="Gene3D" id="3.90.1150.10">
    <property type="entry name" value="Aspartate Aminotransferase, domain 1"/>
    <property type="match status" value="1"/>
</dbReference>
<name>A0ABQ6GDF0_9BACL</name>
<dbReference type="NCBIfam" id="NF005817">
    <property type="entry name" value="PRK07683.1"/>
    <property type="match status" value="1"/>
</dbReference>
<dbReference type="Proteomes" id="UP001157114">
    <property type="component" value="Unassembled WGS sequence"/>
</dbReference>
<dbReference type="InterPro" id="IPR050596">
    <property type="entry name" value="AspAT/PAT-like"/>
</dbReference>
<comment type="cofactor">
    <cofactor evidence="1 6">
        <name>pyridoxal 5'-phosphate</name>
        <dbReference type="ChEBI" id="CHEBI:597326"/>
    </cofactor>
</comment>
<evidence type="ECO:0000256" key="4">
    <source>
        <dbReference type="ARBA" id="ARBA00022679"/>
    </source>
</evidence>
<evidence type="ECO:0000313" key="9">
    <source>
        <dbReference type="Proteomes" id="UP001157114"/>
    </source>
</evidence>
<keyword evidence="4 6" id="KW-0808">Transferase</keyword>
<comment type="caution">
    <text evidence="8">The sequence shown here is derived from an EMBL/GenBank/DDBJ whole genome shotgun (WGS) entry which is preliminary data.</text>
</comment>
<dbReference type="PANTHER" id="PTHR46383:SF4">
    <property type="entry name" value="AMINOTRANSFERASE"/>
    <property type="match status" value="1"/>
</dbReference>
<reference evidence="8 9" key="1">
    <citation type="submission" date="2023-03" db="EMBL/GenBank/DDBJ databases">
        <title>Draft genome sequence of the bacteria which degrade cell wall of Tricholomamatutake.</title>
        <authorList>
            <person name="Konishi Y."/>
            <person name="Fukuta Y."/>
            <person name="Shirasaka N."/>
        </authorList>
    </citation>
    <scope>NUCLEOTIDE SEQUENCE [LARGE SCALE GENOMIC DNA]</scope>
    <source>
        <strain evidence="9">mu1</strain>
    </source>
</reference>
<keyword evidence="9" id="KW-1185">Reference proteome</keyword>
<evidence type="ECO:0000256" key="3">
    <source>
        <dbReference type="ARBA" id="ARBA00022576"/>
    </source>
</evidence>
<sequence length="395" mass="43306">MITYIDGTGEGMEHLIRPEVQAIEVSGIRKMANKVSQYDGVLSLTIGQPDFPTPKHILDAAKQAIDNGETVYTPNAGTLKLRKAASEFLQRKYGLSYDPAEEVIVTVGASEAIDVAFRTILEEGSEVLLPGPIYPGYEPIIRMCGALPVHVDTSGNSFKLTADLIKEHLTERTRCIVLASPSNPTGCTLSLEELQEIAALVEERELFILSDEIYSELVFDGTHSSIASLPGMRDKTIVINGLSKSHSMTGWRIGLLFAPAYLAKHIVKVHQYNVTCTSSISQAAAVEALTNGIDDALPMRDEYARRRDFAYNSLVEAGFDVVKPNGAFYIFPSIAKFGLDSTTFAHRLLEEKRVAVVPGAAFAPFGDEYIRISYACSMEMLQEAMERIKSFVQGL</sequence>
<dbReference type="PROSITE" id="PS00105">
    <property type="entry name" value="AA_TRANSFER_CLASS_1"/>
    <property type="match status" value="1"/>
</dbReference>
<dbReference type="CDD" id="cd00609">
    <property type="entry name" value="AAT_like"/>
    <property type="match status" value="1"/>
</dbReference>
<evidence type="ECO:0000256" key="1">
    <source>
        <dbReference type="ARBA" id="ARBA00001933"/>
    </source>
</evidence>
<dbReference type="GO" id="GO:0008483">
    <property type="term" value="F:transaminase activity"/>
    <property type="evidence" value="ECO:0007669"/>
    <property type="project" value="UniProtKB-KW"/>
</dbReference>
<dbReference type="InterPro" id="IPR015422">
    <property type="entry name" value="PyrdxlP-dep_Trfase_small"/>
</dbReference>
<dbReference type="Pfam" id="PF00155">
    <property type="entry name" value="Aminotran_1_2"/>
    <property type="match status" value="1"/>
</dbReference>
<dbReference type="Gene3D" id="3.40.640.10">
    <property type="entry name" value="Type I PLP-dependent aspartate aminotransferase-like (Major domain)"/>
    <property type="match status" value="1"/>
</dbReference>
<dbReference type="SUPFAM" id="SSF53383">
    <property type="entry name" value="PLP-dependent transferases"/>
    <property type="match status" value="1"/>
</dbReference>
<dbReference type="InterPro" id="IPR004838">
    <property type="entry name" value="NHTrfase_class1_PyrdxlP-BS"/>
</dbReference>
<evidence type="ECO:0000256" key="6">
    <source>
        <dbReference type="RuleBase" id="RU000481"/>
    </source>
</evidence>
<dbReference type="EC" id="2.6.1.-" evidence="6"/>
<proteinExistence type="inferred from homology"/>
<feature type="domain" description="Aminotransferase class I/classII large" evidence="7">
    <location>
        <begin position="41"/>
        <end position="388"/>
    </location>
</feature>
<protein>
    <recommendedName>
        <fullName evidence="6">Aminotransferase</fullName>
        <ecNumber evidence="6">2.6.1.-</ecNumber>
    </recommendedName>
</protein>
<keyword evidence="3 6" id="KW-0032">Aminotransferase</keyword>
<organism evidence="8 9">
    <name type="scientific">Paenibacillus glycanilyticus</name>
    <dbReference type="NCBI Taxonomy" id="126569"/>
    <lineage>
        <taxon>Bacteria</taxon>
        <taxon>Bacillati</taxon>
        <taxon>Bacillota</taxon>
        <taxon>Bacilli</taxon>
        <taxon>Bacillales</taxon>
        <taxon>Paenibacillaceae</taxon>
        <taxon>Paenibacillus</taxon>
    </lineage>
</organism>
<evidence type="ECO:0000259" key="7">
    <source>
        <dbReference type="Pfam" id="PF00155"/>
    </source>
</evidence>
<keyword evidence="5" id="KW-0663">Pyridoxal phosphate</keyword>
<dbReference type="EMBL" id="BSSQ01000011">
    <property type="protein sequence ID" value="GLX68288.1"/>
    <property type="molecule type" value="Genomic_DNA"/>
</dbReference>
<evidence type="ECO:0000256" key="5">
    <source>
        <dbReference type="ARBA" id="ARBA00022898"/>
    </source>
</evidence>
<gene>
    <name evidence="8" type="primary">patA</name>
    <name evidence="8" type="ORF">MU1_26330</name>
</gene>
<dbReference type="InterPro" id="IPR015421">
    <property type="entry name" value="PyrdxlP-dep_Trfase_major"/>
</dbReference>
<dbReference type="PANTHER" id="PTHR46383">
    <property type="entry name" value="ASPARTATE AMINOTRANSFERASE"/>
    <property type="match status" value="1"/>
</dbReference>
<dbReference type="InterPro" id="IPR015424">
    <property type="entry name" value="PyrdxlP-dep_Trfase"/>
</dbReference>
<accession>A0ABQ6GDF0</accession>
<evidence type="ECO:0000256" key="2">
    <source>
        <dbReference type="ARBA" id="ARBA00007441"/>
    </source>
</evidence>
<comment type="similarity">
    <text evidence="2 6">Belongs to the class-I pyridoxal-phosphate-dependent aminotransferase family.</text>
</comment>